<feature type="region of interest" description="Disordered" evidence="10">
    <location>
        <begin position="65"/>
        <end position="199"/>
    </location>
</feature>
<dbReference type="Pfam" id="PF00105">
    <property type="entry name" value="zf-C4"/>
    <property type="match status" value="1"/>
</dbReference>
<reference evidence="15" key="1">
    <citation type="journal article" date="2020" name="PLoS Negl. Trop. Dis.">
        <title>High-quality nuclear genome for Sarcoptes scabiei-A critical resource for a neglected parasite.</title>
        <authorList>
            <person name="Korhonen P.K."/>
            <person name="Gasser R.B."/>
            <person name="Ma G."/>
            <person name="Wang T."/>
            <person name="Stroehlein A.J."/>
            <person name="Young N.D."/>
            <person name="Ang C.S."/>
            <person name="Fernando D.D."/>
            <person name="Lu H.C."/>
            <person name="Taylor S."/>
            <person name="Reynolds S.L."/>
            <person name="Mofiz E."/>
            <person name="Najaraj S.H."/>
            <person name="Gowda H."/>
            <person name="Madugundu A."/>
            <person name="Renuse S."/>
            <person name="Holt D."/>
            <person name="Pandey A."/>
            <person name="Papenfuss A.T."/>
            <person name="Fischer K."/>
        </authorList>
    </citation>
    <scope>NUCLEOTIDE SEQUENCE [LARGE SCALE GENOMIC DNA]</scope>
</reference>
<keyword evidence="5" id="KW-0805">Transcription regulation</keyword>
<feature type="domain" description="Nuclear receptor" evidence="11">
    <location>
        <begin position="417"/>
        <end position="492"/>
    </location>
</feature>
<reference evidence="13" key="2">
    <citation type="submission" date="2020-01" db="EMBL/GenBank/DDBJ databases">
        <authorList>
            <person name="Korhonen P.K.K."/>
            <person name="Guangxu M.G."/>
            <person name="Wang T.W."/>
            <person name="Stroehlein A.J.S."/>
            <person name="Young N.D."/>
            <person name="Ang C.-S.A."/>
            <person name="Fernando D.W.F."/>
            <person name="Lu H.L."/>
            <person name="Taylor S.T."/>
            <person name="Ehtesham M.E.M."/>
            <person name="Najaraj S.H.N."/>
            <person name="Harsha G.H.G."/>
            <person name="Madugundu A.M."/>
            <person name="Renuse S.R."/>
            <person name="Holt D.H."/>
            <person name="Pandey A.P."/>
            <person name="Papenfuss A.P."/>
            <person name="Gasser R.B.G."/>
            <person name="Fischer K.F."/>
        </authorList>
    </citation>
    <scope>NUCLEOTIDE SEQUENCE</scope>
    <source>
        <strain evidence="13">SSS_KF_BRIS2020</strain>
    </source>
</reference>
<feature type="compositionally biased region" description="Low complexity" evidence="10">
    <location>
        <begin position="274"/>
        <end position="291"/>
    </location>
</feature>
<feature type="region of interest" description="Disordered" evidence="10">
    <location>
        <begin position="357"/>
        <end position="377"/>
    </location>
</feature>
<feature type="compositionally biased region" description="Basic and acidic residues" evidence="10">
    <location>
        <begin position="65"/>
        <end position="74"/>
    </location>
</feature>
<dbReference type="SMART" id="SM00430">
    <property type="entry name" value="HOLI"/>
    <property type="match status" value="1"/>
</dbReference>
<dbReference type="GO" id="GO:0008270">
    <property type="term" value="F:zinc ion binding"/>
    <property type="evidence" value="ECO:0007669"/>
    <property type="project" value="UniProtKB-KW"/>
</dbReference>
<dbReference type="FunFam" id="3.30.50.10:FF:000006">
    <property type="entry name" value="Nuclear receptor subfamily 5 group A member"/>
    <property type="match status" value="1"/>
</dbReference>
<dbReference type="GO" id="GO:0003700">
    <property type="term" value="F:DNA-binding transcription factor activity"/>
    <property type="evidence" value="ECO:0007669"/>
    <property type="project" value="InterPro"/>
</dbReference>
<evidence type="ECO:0000313" key="14">
    <source>
        <dbReference type="EnsemblMetazoa" id="KAF7496566.1"/>
    </source>
</evidence>
<dbReference type="Gene3D" id="1.10.565.10">
    <property type="entry name" value="Retinoid X Receptor"/>
    <property type="match status" value="1"/>
</dbReference>
<evidence type="ECO:0000313" key="13">
    <source>
        <dbReference type="EMBL" id="KAF7496566.1"/>
    </source>
</evidence>
<evidence type="ECO:0000256" key="8">
    <source>
        <dbReference type="ARBA" id="ARBA00023170"/>
    </source>
</evidence>
<evidence type="ECO:0000256" key="7">
    <source>
        <dbReference type="ARBA" id="ARBA00023163"/>
    </source>
</evidence>
<dbReference type="InterPro" id="IPR000536">
    <property type="entry name" value="Nucl_hrmn_rcpt_lig-bd"/>
</dbReference>
<accession>A0A834RIB2</accession>
<proteinExistence type="predicted"/>
<dbReference type="Proteomes" id="UP000070412">
    <property type="component" value="Unassembled WGS sequence"/>
</dbReference>
<keyword evidence="4" id="KW-0862">Zinc</keyword>
<keyword evidence="2" id="KW-0479">Metal-binding</keyword>
<dbReference type="PROSITE" id="PS51030">
    <property type="entry name" value="NUCLEAR_REC_DBD_2"/>
    <property type="match status" value="1"/>
</dbReference>
<dbReference type="OrthoDB" id="10006908at2759"/>
<dbReference type="Pfam" id="PF00104">
    <property type="entry name" value="Hormone_recep"/>
    <property type="match status" value="1"/>
</dbReference>
<name>A0A834RIB2_SARSC</name>
<dbReference type="GO" id="GO:0006357">
    <property type="term" value="P:regulation of transcription by RNA polymerase II"/>
    <property type="evidence" value="ECO:0007669"/>
    <property type="project" value="UniProtKB-ARBA"/>
</dbReference>
<feature type="region of interest" description="Disordered" evidence="10">
    <location>
        <begin position="272"/>
        <end position="295"/>
    </location>
</feature>
<evidence type="ECO:0000256" key="1">
    <source>
        <dbReference type="ARBA" id="ARBA00004123"/>
    </source>
</evidence>
<evidence type="ECO:0000259" key="11">
    <source>
        <dbReference type="PROSITE" id="PS51030"/>
    </source>
</evidence>
<dbReference type="InterPro" id="IPR035500">
    <property type="entry name" value="NHR-like_dom_sf"/>
</dbReference>
<dbReference type="EMBL" id="WVUK01000005">
    <property type="protein sequence ID" value="KAF7496566.1"/>
    <property type="molecule type" value="Genomic_DNA"/>
</dbReference>
<dbReference type="PRINTS" id="PR00398">
    <property type="entry name" value="STRDHORMONER"/>
</dbReference>
<organism evidence="13">
    <name type="scientific">Sarcoptes scabiei</name>
    <name type="common">Itch mite</name>
    <name type="synonym">Acarus scabiei</name>
    <dbReference type="NCBI Taxonomy" id="52283"/>
    <lineage>
        <taxon>Eukaryota</taxon>
        <taxon>Metazoa</taxon>
        <taxon>Ecdysozoa</taxon>
        <taxon>Arthropoda</taxon>
        <taxon>Chelicerata</taxon>
        <taxon>Arachnida</taxon>
        <taxon>Acari</taxon>
        <taxon>Acariformes</taxon>
        <taxon>Sarcoptiformes</taxon>
        <taxon>Astigmata</taxon>
        <taxon>Psoroptidia</taxon>
        <taxon>Sarcoptoidea</taxon>
        <taxon>Sarcoptidae</taxon>
        <taxon>Sarcoptinae</taxon>
        <taxon>Sarcoptes</taxon>
    </lineage>
</organism>
<dbReference type="InterPro" id="IPR001723">
    <property type="entry name" value="Nuclear_hrmn_rcpt"/>
</dbReference>
<feature type="region of interest" description="Disordered" evidence="10">
    <location>
        <begin position="222"/>
        <end position="259"/>
    </location>
</feature>
<evidence type="ECO:0000256" key="2">
    <source>
        <dbReference type="ARBA" id="ARBA00022723"/>
    </source>
</evidence>
<feature type="compositionally biased region" description="Low complexity" evidence="10">
    <location>
        <begin position="157"/>
        <end position="171"/>
    </location>
</feature>
<evidence type="ECO:0000256" key="3">
    <source>
        <dbReference type="ARBA" id="ARBA00022771"/>
    </source>
</evidence>
<protein>
    <submittedName>
        <fullName evidence="13">Hormone receptor 4</fullName>
    </submittedName>
</protein>
<feature type="compositionally biased region" description="Low complexity" evidence="10">
    <location>
        <begin position="1104"/>
        <end position="1137"/>
    </location>
</feature>
<dbReference type="SUPFAM" id="SSF48508">
    <property type="entry name" value="Nuclear receptor ligand-binding domain"/>
    <property type="match status" value="1"/>
</dbReference>
<dbReference type="PROSITE" id="PS00031">
    <property type="entry name" value="NUCLEAR_REC_DBD_1"/>
    <property type="match status" value="1"/>
</dbReference>
<evidence type="ECO:0000313" key="15">
    <source>
        <dbReference type="Proteomes" id="UP000070412"/>
    </source>
</evidence>
<comment type="subcellular location">
    <subcellularLocation>
        <location evidence="1">Nucleus</location>
    </subcellularLocation>
</comment>
<keyword evidence="6" id="KW-0238">DNA-binding</keyword>
<evidence type="ECO:0000256" key="5">
    <source>
        <dbReference type="ARBA" id="ARBA00023015"/>
    </source>
</evidence>
<gene>
    <name evidence="13" type="ORF">SSS_1961</name>
</gene>
<dbReference type="InterPro" id="IPR001628">
    <property type="entry name" value="Znf_hrmn_rcpt"/>
</dbReference>
<dbReference type="GO" id="GO:0043565">
    <property type="term" value="F:sequence-specific DNA binding"/>
    <property type="evidence" value="ECO:0007669"/>
    <property type="project" value="InterPro"/>
</dbReference>
<dbReference type="InterPro" id="IPR013088">
    <property type="entry name" value="Znf_NHR/GATA"/>
</dbReference>
<feature type="compositionally biased region" description="Low complexity" evidence="10">
    <location>
        <begin position="104"/>
        <end position="113"/>
    </location>
</feature>
<dbReference type="PANTHER" id="PTHR48092">
    <property type="entry name" value="KNIRPS-RELATED PROTEIN-RELATED"/>
    <property type="match status" value="1"/>
</dbReference>
<keyword evidence="7" id="KW-0804">Transcription</keyword>
<dbReference type="GO" id="GO:0005634">
    <property type="term" value="C:nucleus"/>
    <property type="evidence" value="ECO:0007669"/>
    <property type="project" value="UniProtKB-SubCell"/>
</dbReference>
<keyword evidence="8 13" id="KW-0675">Receptor</keyword>
<keyword evidence="3" id="KW-0863">Zinc-finger</keyword>
<evidence type="ECO:0000256" key="4">
    <source>
        <dbReference type="ARBA" id="ARBA00022833"/>
    </source>
</evidence>
<feature type="compositionally biased region" description="Polar residues" evidence="10">
    <location>
        <begin position="75"/>
        <end position="89"/>
    </location>
</feature>
<dbReference type="InterPro" id="IPR050200">
    <property type="entry name" value="Nuclear_hormone_rcpt_NR3"/>
</dbReference>
<feature type="region of interest" description="Disordered" evidence="10">
    <location>
        <begin position="1095"/>
        <end position="1156"/>
    </location>
</feature>
<dbReference type="Gene3D" id="3.30.50.10">
    <property type="entry name" value="Erythroid Transcription Factor GATA-1, subunit A"/>
    <property type="match status" value="1"/>
</dbReference>
<feature type="compositionally biased region" description="Polar residues" evidence="10">
    <location>
        <begin position="358"/>
        <end position="377"/>
    </location>
</feature>
<dbReference type="SUPFAM" id="SSF57716">
    <property type="entry name" value="Glucocorticoid receptor-like (DNA-binding domain)"/>
    <property type="match status" value="1"/>
</dbReference>
<feature type="compositionally biased region" description="Low complexity" evidence="10">
    <location>
        <begin position="222"/>
        <end position="254"/>
    </location>
</feature>
<dbReference type="PRINTS" id="PR00047">
    <property type="entry name" value="STROIDFINGER"/>
</dbReference>
<evidence type="ECO:0000259" key="12">
    <source>
        <dbReference type="PROSITE" id="PS51843"/>
    </source>
</evidence>
<keyword evidence="9" id="KW-0539">Nucleus</keyword>
<sequence>MSLFHSYKLKRRKIEEELKAAAAAAAALSTGSASFPNSLATSKEEILDETNLKQIESLGKIEIKEELKENDKTETNPSTLCPSSSESTTSLNQLPSKSSPPPSSSLNNSPLSSVTEDDLDTAQHSSVSSEIGRSSSPSLQCDRAVLKATKSSDSIDSANGSLSSSVSSGAGEQCLDLSKPRQNSSPISEKKSLSSGLGESNANLQQSVSLLHHTLNGFINSSPLTSSSPGESSAGSSLMEQSFSTSSSVASSPSQGIESSEINGGLAAVCLGESSPSSTSSGSSPPSSTSSNVTKANSSVVDSIGTSSNNLVVDASVNVNDKSASIGSLILSSALLNGGVSAAAAAAAAIAAQSAIQESKNNTEKGSTLDSGSLKHQSSQVQISAHHGFPLQHYQQQSVRIDDQYQNQHQQHADNQQMICMICEDRATGLHYGIITCEGCKGFFKRTVQNKRVYTCVADGQCMITKQQRNRCQYCRFQKCLRQGMVLAAVREDRMPGGRNSGAVYNLYKVKYRKHKKSSNSMKPIVNNNQNAITPSQPGSPMIVSNGSCSKNNSAPVGFLTNGSISHNSNQILNSFTTLNTSHNINNNNMTINNHSHSPKINASPPPSGILKSVLTMPVSRIGTTSTSSSLTSTNKSAPFFSSPSYLNGNDTMFYRQLNGSQSFKNLNQQISNNSTSDSSSTSNNSSAIIATAAINSNHQQSSNVTNISNSPSITNSASPQAIVAAAASIFPVLIVNGLLNGNPVLASIARQMHIILANASNGQEEGLMSRDECDLYLSALIDCDDFAEFGSLSALELTETSTASNSNELSDRLCSIGDSIVYRLVQWTKRLPFYEQLPVHTHTQLLTHKWHELLVLSTCAFSAINSNTTCIESLDMEIRQCMTNLAGNLSRLNATSSGAIISCSQLELEAGGLVSELCAVRFAFKSLGLTLNEFVALKVIAMTSIINGSENVVGLNSRSQSDNQPQPDIADPNSVLRIRDRYLKALVSHLAHKKPPLGSGSCSTAALAANSFAINALGPNGGHVLTRLNSLLNLLAQVSSAANILLQSKMFYVPFLMNCNSNSNVNNQSQTLLLNGRLNSYSLSIGQLGLQHYDHQNGHHRSSNSTNSSDRSSSSSPSVSSNQNNTSQTNDSTINNGATVGPTPILAAAPNSKRS</sequence>
<dbReference type="SMART" id="SM00399">
    <property type="entry name" value="ZnF_C4"/>
    <property type="match status" value="1"/>
</dbReference>
<dbReference type="AlphaFoldDB" id="A0A834RIB2"/>
<evidence type="ECO:0000256" key="6">
    <source>
        <dbReference type="ARBA" id="ARBA00023125"/>
    </source>
</evidence>
<keyword evidence="15" id="KW-1185">Reference proteome</keyword>
<reference evidence="14" key="3">
    <citation type="submission" date="2022-06" db="UniProtKB">
        <authorList>
            <consortium name="EnsemblMetazoa"/>
        </authorList>
    </citation>
    <scope>IDENTIFICATION</scope>
</reference>
<evidence type="ECO:0000256" key="10">
    <source>
        <dbReference type="SAM" id="MobiDB-lite"/>
    </source>
</evidence>
<dbReference type="EnsemblMetazoa" id="SSS_1961s_mrna">
    <property type="protein sequence ID" value="KAF7496566.1"/>
    <property type="gene ID" value="SSS_1961"/>
</dbReference>
<dbReference type="PROSITE" id="PS51843">
    <property type="entry name" value="NR_LBD"/>
    <property type="match status" value="1"/>
</dbReference>
<feature type="compositionally biased region" description="Low complexity" evidence="10">
    <location>
        <begin position="125"/>
        <end position="138"/>
    </location>
</feature>
<dbReference type="CDD" id="cd07168">
    <property type="entry name" value="NR_DBD_DHR4_like"/>
    <property type="match status" value="1"/>
</dbReference>
<evidence type="ECO:0000256" key="9">
    <source>
        <dbReference type="ARBA" id="ARBA00023242"/>
    </source>
</evidence>
<feature type="domain" description="NR LBD" evidence="12">
    <location>
        <begin position="773"/>
        <end position="1062"/>
    </location>
</feature>